<accession>A0A317ZMS9</accession>
<feature type="transmembrane region" description="Helical" evidence="2">
    <location>
        <begin position="337"/>
        <end position="363"/>
    </location>
</feature>
<feature type="transmembrane region" description="Helical" evidence="2">
    <location>
        <begin position="878"/>
        <end position="899"/>
    </location>
</feature>
<evidence type="ECO:0000256" key="2">
    <source>
        <dbReference type="SAM" id="Phobius"/>
    </source>
</evidence>
<evidence type="ECO:0000313" key="3">
    <source>
        <dbReference type="EMBL" id="PXA67188.1"/>
    </source>
</evidence>
<name>A0A317ZMS9_9MICO</name>
<sequence length="1010" mass="100281">MSTLAIAVLRLRAALPALLALALIVVVAVLALGSTAGLIQHGVADGARVTLANAAAQSAAMRVTTHLAEDSAGQDAAATGLFDRLLPAGSVTVSRSQVSLAVPVLAGGGATAGTTAVFARVPDLVDRVEVTDGTWPPSDQTGTSPESRPVAVQADAAADLGLTVGDELTVGTAATALPFRVTALWRATDPTAPAWFADSAATAGRSGGASGWFVVQDGLDLLPTQHFAVWTLSATPAAADDENRAAVIAALHRLNDTLDATPNITESSSSIEGRLAGTLQRIENAGRGATAIGISAVFIVGMLGIVALLQVSTVLVGSRREHSALLRARGLAWGQTALLAIGEGLLVTIPASLVGLAATGLVVGLVTGTEPLEAAVAAAPFALGVCLIGVALLAVTVLSEPAGTAVTGRRSLATFAVSFGIVGVAATLATWQLHTLGSPVPPGAGGADLVAATSPALLLITLAALGTLLFVVLTPRLAARAARRGSVVTLLADAQLGARATRYLVPILAIAITLAAAAFATGIASTWQSAQVQAQLVGTGPTIGIALRSDGTAPADTEPVTAARFSDLRGVTGASAALVTTVRVGADSVPFVSLRPDAATALLGGAGDDLATALRSTTPAETGLDLPSGATGVQAAVSFGDTQPTATFALSIWAADADGSLARIPLTAGPGVDPADPDAASGLYSGVLPVGTAPWRLLAVQAERSGTPDRAVPTLTAGEFAAIVDGTATALADSAPVSLDIAAALPRSRAPIAATAQAGPLPVVLTAALADRVNLAVGDPLDIGFGASGSTLDAQVAAIVTALPGAASRLGIGTDLAALNDATLRQDRTPVLAGNVWIDTDDPDAVSTAASTVAASTAVISSQRTTTSAPMLQPAMNAFWIAAAAAGLLALITLAAFIADDARSRRTSLPVLRALGVSARQQTRARARELLLMLGFAAGVGIVAGLGSTLVAVTPFVAAAIPGAGGYVSVLPALAPLPWLGFSVGLLAGALLVIGGSLRRLRQTPTAVRS</sequence>
<keyword evidence="2" id="KW-1133">Transmembrane helix</keyword>
<dbReference type="PANTHER" id="PTHR30572">
    <property type="entry name" value="MEMBRANE COMPONENT OF TRANSPORTER-RELATED"/>
    <property type="match status" value="1"/>
</dbReference>
<feature type="transmembrane region" description="Helical" evidence="2">
    <location>
        <begin position="375"/>
        <end position="399"/>
    </location>
</feature>
<dbReference type="PANTHER" id="PTHR30572:SF4">
    <property type="entry name" value="ABC TRANSPORTER PERMEASE YTRF"/>
    <property type="match status" value="1"/>
</dbReference>
<keyword evidence="2" id="KW-0472">Membrane</keyword>
<feature type="region of interest" description="Disordered" evidence="1">
    <location>
        <begin position="130"/>
        <end position="149"/>
    </location>
</feature>
<feature type="transmembrane region" description="Helical" evidence="2">
    <location>
        <begin position="973"/>
        <end position="994"/>
    </location>
</feature>
<feature type="compositionally biased region" description="Polar residues" evidence="1">
    <location>
        <begin position="137"/>
        <end position="146"/>
    </location>
</feature>
<dbReference type="OrthoDB" id="3719151at2"/>
<dbReference type="InterPro" id="IPR050250">
    <property type="entry name" value="Macrolide_Exporter_MacB"/>
</dbReference>
<dbReference type="EMBL" id="QHLY01000012">
    <property type="protein sequence ID" value="PXA67188.1"/>
    <property type="molecule type" value="Genomic_DNA"/>
</dbReference>
<keyword evidence="2" id="KW-0812">Transmembrane</keyword>
<protein>
    <recommendedName>
        <fullName evidence="5">ABC3 transporter permease protein domain-containing protein</fullName>
    </recommendedName>
</protein>
<keyword evidence="4" id="KW-1185">Reference proteome</keyword>
<dbReference type="AlphaFoldDB" id="A0A317ZMS9"/>
<gene>
    <name evidence="3" type="ORF">CTB96_10525</name>
</gene>
<feature type="transmembrane region" description="Helical" evidence="2">
    <location>
        <begin position="503"/>
        <end position="527"/>
    </location>
</feature>
<dbReference type="GO" id="GO:0022857">
    <property type="term" value="F:transmembrane transporter activity"/>
    <property type="evidence" value="ECO:0007669"/>
    <property type="project" value="TreeGrafter"/>
</dbReference>
<organism evidence="3 4">
    <name type="scientific">Cryobacterium arcticum</name>
    <dbReference type="NCBI Taxonomy" id="670052"/>
    <lineage>
        <taxon>Bacteria</taxon>
        <taxon>Bacillati</taxon>
        <taxon>Actinomycetota</taxon>
        <taxon>Actinomycetes</taxon>
        <taxon>Micrococcales</taxon>
        <taxon>Microbacteriaceae</taxon>
        <taxon>Cryobacterium</taxon>
    </lineage>
</organism>
<feature type="transmembrane region" description="Helical" evidence="2">
    <location>
        <begin position="411"/>
        <end position="431"/>
    </location>
</feature>
<dbReference type="GO" id="GO:0005886">
    <property type="term" value="C:plasma membrane"/>
    <property type="evidence" value="ECO:0007669"/>
    <property type="project" value="TreeGrafter"/>
</dbReference>
<dbReference type="Proteomes" id="UP000246722">
    <property type="component" value="Unassembled WGS sequence"/>
</dbReference>
<evidence type="ECO:0000256" key="1">
    <source>
        <dbReference type="SAM" id="MobiDB-lite"/>
    </source>
</evidence>
<dbReference type="RefSeq" id="WP_110126873.1">
    <property type="nucleotide sequence ID" value="NZ_QHLY01000012.1"/>
</dbReference>
<feature type="transmembrane region" description="Helical" evidence="2">
    <location>
        <begin position="291"/>
        <end position="316"/>
    </location>
</feature>
<proteinExistence type="predicted"/>
<reference evidence="3 4" key="1">
    <citation type="submission" date="2018-05" db="EMBL/GenBank/DDBJ databases">
        <title>Genetic diversity of glacier-inhabiting Cryobacterium bacteria in China and description of Cryobacterium mengkeensis sp. nov. and Arthrobacter glacialis sp. nov.</title>
        <authorList>
            <person name="Liu Q."/>
            <person name="Xin Y.-H."/>
        </authorList>
    </citation>
    <scope>NUCLEOTIDE SEQUENCE [LARGE SCALE GENOMIC DNA]</scope>
    <source>
        <strain evidence="3 4">SK-1</strain>
    </source>
</reference>
<evidence type="ECO:0000313" key="4">
    <source>
        <dbReference type="Proteomes" id="UP000246722"/>
    </source>
</evidence>
<comment type="caution">
    <text evidence="3">The sequence shown here is derived from an EMBL/GenBank/DDBJ whole genome shotgun (WGS) entry which is preliminary data.</text>
</comment>
<feature type="transmembrane region" description="Helical" evidence="2">
    <location>
        <begin position="451"/>
        <end position="474"/>
    </location>
</feature>
<feature type="transmembrane region" description="Helical" evidence="2">
    <location>
        <begin position="930"/>
        <end position="961"/>
    </location>
</feature>
<evidence type="ECO:0008006" key="5">
    <source>
        <dbReference type="Google" id="ProtNLM"/>
    </source>
</evidence>